<feature type="non-terminal residue" evidence="1">
    <location>
        <position position="1"/>
    </location>
</feature>
<dbReference type="EMBL" id="BRXZ01002439">
    <property type="protein sequence ID" value="GMH62087.1"/>
    <property type="molecule type" value="Genomic_DNA"/>
</dbReference>
<reference evidence="1" key="1">
    <citation type="submission" date="2022-07" db="EMBL/GenBank/DDBJ databases">
        <title>Genome analysis of Parmales, a sister group of diatoms, reveals the evolutionary specialization of diatoms from phago-mixotrophs to photoautotrophs.</title>
        <authorList>
            <person name="Ban H."/>
            <person name="Sato S."/>
            <person name="Yoshikawa S."/>
            <person name="Kazumasa Y."/>
            <person name="Nakamura Y."/>
            <person name="Ichinomiya M."/>
            <person name="Saitoh K."/>
            <person name="Sato N."/>
            <person name="Blanc-Mathieu R."/>
            <person name="Endo H."/>
            <person name="Kuwata A."/>
            <person name="Ogata H."/>
        </authorList>
    </citation>
    <scope>NUCLEOTIDE SEQUENCE</scope>
</reference>
<accession>A0A9W7E0R9</accession>
<keyword evidence="2" id="KW-1185">Reference proteome</keyword>
<gene>
    <name evidence="1" type="ORF">TrRE_jg13539</name>
</gene>
<evidence type="ECO:0000313" key="1">
    <source>
        <dbReference type="EMBL" id="GMH62087.1"/>
    </source>
</evidence>
<proteinExistence type="predicted"/>
<name>A0A9W7E0R9_9STRA</name>
<organism evidence="1 2">
    <name type="scientific">Triparma retinervis</name>
    <dbReference type="NCBI Taxonomy" id="2557542"/>
    <lineage>
        <taxon>Eukaryota</taxon>
        <taxon>Sar</taxon>
        <taxon>Stramenopiles</taxon>
        <taxon>Ochrophyta</taxon>
        <taxon>Bolidophyceae</taxon>
        <taxon>Parmales</taxon>
        <taxon>Triparmaceae</taxon>
        <taxon>Triparma</taxon>
    </lineage>
</organism>
<dbReference type="PANTHER" id="PTHR10663:SF375">
    <property type="entry name" value="LD29171P"/>
    <property type="match status" value="1"/>
</dbReference>
<feature type="non-terminal residue" evidence="1">
    <location>
        <position position="228"/>
    </location>
</feature>
<evidence type="ECO:0000313" key="2">
    <source>
        <dbReference type="Proteomes" id="UP001165082"/>
    </source>
</evidence>
<dbReference type="Proteomes" id="UP001165082">
    <property type="component" value="Unassembled WGS sequence"/>
</dbReference>
<comment type="caution">
    <text evidence="1">The sequence shown here is derived from an EMBL/GenBank/DDBJ whole genome shotgun (WGS) entry which is preliminary data.</text>
</comment>
<dbReference type="AlphaFoldDB" id="A0A9W7E0R9"/>
<dbReference type="PANTHER" id="PTHR10663">
    <property type="entry name" value="GUANYL-NUCLEOTIDE EXCHANGE FACTOR"/>
    <property type="match status" value="1"/>
</dbReference>
<sequence length="228" mass="24289">SDGDTLCESWAPVLQCISQLAKLQLSASGLATDDELFEVDYEYSGDRKGSFDAAGLGRVSNSMFGGKDKKEKKSLAALAAARQMELENGRAVLEAVNEELIDKVFANSASLSVDGITHFITELIQVSASEVVGGGKTVVAGGGMTSPEGKMGDGYAGSGGGSGARIFALQRLVEVADFNMNVRPRIVWTQIWGMMASHFAVVGCHENSMVSMYAIDSLRQLSFKFLEK</sequence>
<dbReference type="OrthoDB" id="430364at2759"/>
<protein>
    <submittedName>
        <fullName evidence="1">Uncharacterized protein</fullName>
    </submittedName>
</protein>